<dbReference type="EMBL" id="CP120943">
    <property type="protein sequence ID" value="WFG00195.1"/>
    <property type="molecule type" value="Genomic_DNA"/>
</dbReference>
<proteinExistence type="predicted"/>
<evidence type="ECO:0000313" key="1">
    <source>
        <dbReference type="EMBL" id="WFG00195.1"/>
    </source>
</evidence>
<keyword evidence="1" id="KW-0614">Plasmid</keyword>
<organism evidence="1 2">
    <name type="scientific">Aeromonas caviae</name>
    <name type="common">Aeromonas punctata</name>
    <dbReference type="NCBI Taxonomy" id="648"/>
    <lineage>
        <taxon>Bacteria</taxon>
        <taxon>Pseudomonadati</taxon>
        <taxon>Pseudomonadota</taxon>
        <taxon>Gammaproteobacteria</taxon>
        <taxon>Aeromonadales</taxon>
        <taxon>Aeromonadaceae</taxon>
        <taxon>Aeromonas</taxon>
    </lineage>
</organism>
<geneLocation type="plasmid" evidence="1 2">
    <name>pAC1520</name>
</geneLocation>
<evidence type="ECO:0000313" key="2">
    <source>
        <dbReference type="Proteomes" id="UP001218423"/>
    </source>
</evidence>
<accession>A0AAJ5ZAT7</accession>
<name>A0AAJ5ZAT7_AERCA</name>
<sequence length="77" mass="8710">MEGIRRMQWQGDNAVDVADLLPDHNFHHKDGALIIHQHGGDIRIPHGGWFAIDAAGHAHRVADVSENKLAKRFKEKR</sequence>
<reference evidence="1" key="1">
    <citation type="submission" date="2023-03" db="EMBL/GenBank/DDBJ databases">
        <title>Aeromonas caviae strain AC1520.</title>
        <authorList>
            <person name="Xie T."/>
            <person name="Zhang Q."/>
            <person name="Deng J."/>
            <person name="Li X."/>
        </authorList>
    </citation>
    <scope>NUCLEOTIDE SEQUENCE</scope>
    <source>
        <strain evidence="1">AC1520</strain>
        <plasmid evidence="1">pAC1520</plasmid>
    </source>
</reference>
<dbReference type="AlphaFoldDB" id="A0AAJ5ZAT7"/>
<gene>
    <name evidence="1" type="ORF">P5S46_22125</name>
</gene>
<dbReference type="Proteomes" id="UP001218423">
    <property type="component" value="Plasmid pAC1520"/>
</dbReference>
<dbReference type="RefSeq" id="WP_128341312.1">
    <property type="nucleotide sequence ID" value="NZ_CAWOMG010000111.1"/>
</dbReference>
<protein>
    <submittedName>
        <fullName evidence="1">Uncharacterized protein</fullName>
    </submittedName>
</protein>